<keyword evidence="4" id="KW-0723">Serine/threonine-protein kinase</keyword>
<evidence type="ECO:0000256" key="3">
    <source>
        <dbReference type="ARBA" id="ARBA00012513"/>
    </source>
</evidence>
<keyword evidence="6" id="KW-0812">Transmembrane</keyword>
<dbReference type="GO" id="GO:0016787">
    <property type="term" value="F:hydrolase activity"/>
    <property type="evidence" value="ECO:0007669"/>
    <property type="project" value="UniProtKB-KW"/>
</dbReference>
<feature type="signal peptide" evidence="20">
    <location>
        <begin position="1"/>
        <end position="25"/>
    </location>
</feature>
<evidence type="ECO:0000256" key="10">
    <source>
        <dbReference type="ARBA" id="ARBA00022777"/>
    </source>
</evidence>
<dbReference type="CDD" id="cd13982">
    <property type="entry name" value="STKc_IRE1"/>
    <property type="match status" value="1"/>
</dbReference>
<dbReference type="GO" id="GO:0004521">
    <property type="term" value="F:RNA endonuclease activity"/>
    <property type="evidence" value="ECO:0007669"/>
    <property type="project" value="InterPro"/>
</dbReference>
<dbReference type="Pfam" id="PF06479">
    <property type="entry name" value="Ribonuc_2-5A"/>
    <property type="match status" value="1"/>
</dbReference>
<feature type="compositionally biased region" description="Low complexity" evidence="19">
    <location>
        <begin position="570"/>
        <end position="583"/>
    </location>
</feature>
<dbReference type="FunFam" id="3.30.200.20:FF:000077">
    <property type="entry name" value="Putative Serine/threonine-protein kinase/endoribonuclease IRE1"/>
    <property type="match status" value="1"/>
</dbReference>
<dbReference type="CDD" id="cd09769">
    <property type="entry name" value="Luminal_IRE1"/>
    <property type="match status" value="1"/>
</dbReference>
<evidence type="ECO:0000256" key="7">
    <source>
        <dbReference type="ARBA" id="ARBA00022723"/>
    </source>
</evidence>
<evidence type="ECO:0000256" key="6">
    <source>
        <dbReference type="ARBA" id="ARBA00022692"/>
    </source>
</evidence>
<dbReference type="GO" id="GO:0070059">
    <property type="term" value="P:intrinsic apoptotic signaling pathway in response to endoplasmic reticulum stress"/>
    <property type="evidence" value="ECO:0007669"/>
    <property type="project" value="TreeGrafter"/>
</dbReference>
<feature type="region of interest" description="Disordered" evidence="19">
    <location>
        <begin position="570"/>
        <end position="638"/>
    </location>
</feature>
<comment type="subcellular location">
    <subcellularLocation>
        <location evidence="2">Membrane</location>
        <topology evidence="2">Single-pass type I membrane protein</topology>
    </subcellularLocation>
</comment>
<dbReference type="Gene3D" id="1.10.510.10">
    <property type="entry name" value="Transferase(Phosphotransferase) domain 1"/>
    <property type="match status" value="1"/>
</dbReference>
<feature type="domain" description="Protein kinase" evidence="21">
    <location>
        <begin position="746"/>
        <end position="1043"/>
    </location>
</feature>
<feature type="compositionally biased region" description="Polar residues" evidence="19">
    <location>
        <begin position="626"/>
        <end position="637"/>
    </location>
</feature>
<feature type="region of interest" description="Disordered" evidence="19">
    <location>
        <begin position="481"/>
        <end position="500"/>
    </location>
</feature>
<keyword evidence="8 20" id="KW-0732">Signal</keyword>
<dbReference type="FunFam" id="1.10.510.10:FF:000572">
    <property type="entry name" value="Serine/threonine-protein kinase/endoribonuclease IRE1"/>
    <property type="match status" value="1"/>
</dbReference>
<dbReference type="EC" id="2.7.11.1" evidence="3"/>
<evidence type="ECO:0000256" key="20">
    <source>
        <dbReference type="SAM" id="SignalP"/>
    </source>
</evidence>
<evidence type="ECO:0000256" key="9">
    <source>
        <dbReference type="ARBA" id="ARBA00022741"/>
    </source>
</evidence>
<dbReference type="EMBL" id="JAPUFD010000025">
    <property type="protein sequence ID" value="MDI1493311.1"/>
    <property type="molecule type" value="Genomic_DNA"/>
</dbReference>
<feature type="region of interest" description="Disordered" evidence="19">
    <location>
        <begin position="31"/>
        <end position="55"/>
    </location>
</feature>
<gene>
    <name evidence="23" type="primary">IRE1</name>
    <name evidence="23" type="ORF">OHK93_005099</name>
</gene>
<evidence type="ECO:0000256" key="19">
    <source>
        <dbReference type="SAM" id="MobiDB-lite"/>
    </source>
</evidence>
<dbReference type="SUPFAM" id="SSF56112">
    <property type="entry name" value="Protein kinase-like (PK-like)"/>
    <property type="match status" value="1"/>
</dbReference>
<feature type="chain" id="PRO_5041450288" description="non-specific serine/threonine protein kinase" evidence="20">
    <location>
        <begin position="26"/>
        <end position="1196"/>
    </location>
</feature>
<dbReference type="InterPro" id="IPR008271">
    <property type="entry name" value="Ser/Thr_kinase_AS"/>
</dbReference>
<keyword evidence="11" id="KW-0378">Hydrolase</keyword>
<comment type="cofactor">
    <cofactor evidence="1">
        <name>Mg(2+)</name>
        <dbReference type="ChEBI" id="CHEBI:18420"/>
    </cofactor>
</comment>
<evidence type="ECO:0000256" key="1">
    <source>
        <dbReference type="ARBA" id="ARBA00001946"/>
    </source>
</evidence>
<evidence type="ECO:0000256" key="14">
    <source>
        <dbReference type="ARBA" id="ARBA00022989"/>
    </source>
</evidence>
<dbReference type="GO" id="GO:0046872">
    <property type="term" value="F:metal ion binding"/>
    <property type="evidence" value="ECO:0007669"/>
    <property type="project" value="UniProtKB-KW"/>
</dbReference>
<dbReference type="GO" id="GO:1990604">
    <property type="term" value="C:IRE1-TRAF2-ASK1 complex"/>
    <property type="evidence" value="ECO:0007669"/>
    <property type="project" value="TreeGrafter"/>
</dbReference>
<accession>A0AA43QVE1</accession>
<evidence type="ECO:0000313" key="23">
    <source>
        <dbReference type="EMBL" id="MDI1493311.1"/>
    </source>
</evidence>
<keyword evidence="24" id="KW-1185">Reference proteome</keyword>
<dbReference type="GO" id="GO:0005524">
    <property type="term" value="F:ATP binding"/>
    <property type="evidence" value="ECO:0007669"/>
    <property type="project" value="UniProtKB-KW"/>
</dbReference>
<dbReference type="PROSITE" id="PS00108">
    <property type="entry name" value="PROTEIN_KINASE_ST"/>
    <property type="match status" value="1"/>
</dbReference>
<feature type="domain" description="KEN" evidence="22">
    <location>
        <begin position="1046"/>
        <end position="1195"/>
    </location>
</feature>
<dbReference type="PANTHER" id="PTHR13954:SF6">
    <property type="entry name" value="NON-SPECIFIC SERINE_THREONINE PROTEIN KINASE"/>
    <property type="match status" value="1"/>
</dbReference>
<feature type="compositionally biased region" description="Basic residues" evidence="19">
    <location>
        <begin position="668"/>
        <end position="689"/>
    </location>
</feature>
<evidence type="ECO:0000313" key="24">
    <source>
        <dbReference type="Proteomes" id="UP001161017"/>
    </source>
</evidence>
<dbReference type="GO" id="GO:0006397">
    <property type="term" value="P:mRNA processing"/>
    <property type="evidence" value="ECO:0007669"/>
    <property type="project" value="InterPro"/>
</dbReference>
<dbReference type="GO" id="GO:0004674">
    <property type="term" value="F:protein serine/threonine kinase activity"/>
    <property type="evidence" value="ECO:0007669"/>
    <property type="project" value="UniProtKB-KW"/>
</dbReference>
<dbReference type="Gene3D" id="3.30.200.20">
    <property type="entry name" value="Phosphorylase Kinase, domain 1"/>
    <property type="match status" value="1"/>
</dbReference>
<dbReference type="PROSITE" id="PS50011">
    <property type="entry name" value="PROTEIN_KINASE_DOM"/>
    <property type="match status" value="1"/>
</dbReference>
<dbReference type="InterPro" id="IPR038357">
    <property type="entry name" value="KEN_sf"/>
</dbReference>
<dbReference type="Gene3D" id="1.20.1440.180">
    <property type="entry name" value="KEN domain"/>
    <property type="match status" value="1"/>
</dbReference>
<dbReference type="InterPro" id="IPR010513">
    <property type="entry name" value="KEN_dom"/>
</dbReference>
<evidence type="ECO:0000256" key="2">
    <source>
        <dbReference type="ARBA" id="ARBA00004479"/>
    </source>
</evidence>
<dbReference type="Proteomes" id="UP001161017">
    <property type="component" value="Unassembled WGS sequence"/>
</dbReference>
<comment type="catalytic activity">
    <reaction evidence="18">
        <text>L-seryl-[protein] + ATP = O-phospho-L-seryl-[protein] + ADP + H(+)</text>
        <dbReference type="Rhea" id="RHEA:17989"/>
        <dbReference type="Rhea" id="RHEA-COMP:9863"/>
        <dbReference type="Rhea" id="RHEA-COMP:11604"/>
        <dbReference type="ChEBI" id="CHEBI:15378"/>
        <dbReference type="ChEBI" id="CHEBI:29999"/>
        <dbReference type="ChEBI" id="CHEBI:30616"/>
        <dbReference type="ChEBI" id="CHEBI:83421"/>
        <dbReference type="ChEBI" id="CHEBI:456216"/>
        <dbReference type="EC" id="2.7.11.1"/>
    </reaction>
    <physiologicalReaction direction="left-to-right" evidence="18">
        <dbReference type="Rhea" id="RHEA:17990"/>
    </physiologicalReaction>
</comment>
<comment type="caution">
    <text evidence="23">The sequence shown here is derived from an EMBL/GenBank/DDBJ whole genome shotgun (WGS) entry which is preliminary data.</text>
</comment>
<keyword evidence="5 23" id="KW-0808">Transferase</keyword>
<evidence type="ECO:0000256" key="8">
    <source>
        <dbReference type="ARBA" id="ARBA00022729"/>
    </source>
</evidence>
<dbReference type="GO" id="GO:0036498">
    <property type="term" value="P:IRE1-mediated unfolded protein response"/>
    <property type="evidence" value="ECO:0007669"/>
    <property type="project" value="TreeGrafter"/>
</dbReference>
<feature type="region of interest" description="Disordered" evidence="19">
    <location>
        <begin position="650"/>
        <end position="699"/>
    </location>
</feature>
<keyword evidence="14" id="KW-1133">Transmembrane helix</keyword>
<dbReference type="SUPFAM" id="SSF50998">
    <property type="entry name" value="Quinoprotein alcohol dehydrogenase-like"/>
    <property type="match status" value="1"/>
</dbReference>
<evidence type="ECO:0000256" key="11">
    <source>
        <dbReference type="ARBA" id="ARBA00022801"/>
    </source>
</evidence>
<dbReference type="InterPro" id="IPR000719">
    <property type="entry name" value="Prot_kinase_dom"/>
</dbReference>
<evidence type="ECO:0000256" key="16">
    <source>
        <dbReference type="ARBA" id="ARBA00023180"/>
    </source>
</evidence>
<dbReference type="PANTHER" id="PTHR13954">
    <property type="entry name" value="IRE1-RELATED"/>
    <property type="match status" value="1"/>
</dbReference>
<organism evidence="23 24">
    <name type="scientific">Ramalina farinacea</name>
    <dbReference type="NCBI Taxonomy" id="258253"/>
    <lineage>
        <taxon>Eukaryota</taxon>
        <taxon>Fungi</taxon>
        <taxon>Dikarya</taxon>
        <taxon>Ascomycota</taxon>
        <taxon>Pezizomycotina</taxon>
        <taxon>Lecanoromycetes</taxon>
        <taxon>OSLEUM clade</taxon>
        <taxon>Lecanoromycetidae</taxon>
        <taxon>Lecanorales</taxon>
        <taxon>Lecanorineae</taxon>
        <taxon>Ramalinaceae</taxon>
        <taxon>Ramalina</taxon>
    </lineage>
</organism>
<feature type="compositionally biased region" description="Basic and acidic residues" evidence="19">
    <location>
        <begin position="690"/>
        <end position="699"/>
    </location>
</feature>
<protein>
    <recommendedName>
        <fullName evidence="3">non-specific serine/threonine protein kinase</fullName>
        <ecNumber evidence="3">2.7.11.1</ecNumber>
    </recommendedName>
</protein>
<evidence type="ECO:0000259" key="21">
    <source>
        <dbReference type="PROSITE" id="PS50011"/>
    </source>
</evidence>
<evidence type="ECO:0000256" key="15">
    <source>
        <dbReference type="ARBA" id="ARBA00023136"/>
    </source>
</evidence>
<evidence type="ECO:0000256" key="17">
    <source>
        <dbReference type="ARBA" id="ARBA00048659"/>
    </source>
</evidence>
<dbReference type="PROSITE" id="PS51392">
    <property type="entry name" value="KEN"/>
    <property type="match status" value="1"/>
</dbReference>
<dbReference type="AlphaFoldDB" id="A0AA43QVE1"/>
<feature type="compositionally biased region" description="Basic and acidic residues" evidence="19">
    <location>
        <begin position="595"/>
        <end position="607"/>
    </location>
</feature>
<comment type="catalytic activity">
    <reaction evidence="17">
        <text>L-threonyl-[protein] + ATP = O-phospho-L-threonyl-[protein] + ADP + H(+)</text>
        <dbReference type="Rhea" id="RHEA:46608"/>
        <dbReference type="Rhea" id="RHEA-COMP:11060"/>
        <dbReference type="Rhea" id="RHEA-COMP:11605"/>
        <dbReference type="ChEBI" id="CHEBI:15378"/>
        <dbReference type="ChEBI" id="CHEBI:30013"/>
        <dbReference type="ChEBI" id="CHEBI:30616"/>
        <dbReference type="ChEBI" id="CHEBI:61977"/>
        <dbReference type="ChEBI" id="CHEBI:456216"/>
        <dbReference type="EC" id="2.7.11.1"/>
    </reaction>
    <physiologicalReaction direction="left-to-right" evidence="17">
        <dbReference type="Rhea" id="RHEA:46609"/>
    </physiologicalReaction>
</comment>
<evidence type="ECO:0000256" key="5">
    <source>
        <dbReference type="ARBA" id="ARBA00022679"/>
    </source>
</evidence>
<evidence type="ECO:0000259" key="22">
    <source>
        <dbReference type="PROSITE" id="PS51392"/>
    </source>
</evidence>
<dbReference type="Pfam" id="PF00069">
    <property type="entry name" value="Pkinase"/>
    <property type="match status" value="1"/>
</dbReference>
<keyword evidence="10 23" id="KW-0418">Kinase</keyword>
<keyword evidence="16" id="KW-0325">Glycoprotein</keyword>
<keyword evidence="15" id="KW-0472">Membrane</keyword>
<name>A0AA43QVE1_9LECA</name>
<keyword evidence="9" id="KW-0547">Nucleotide-binding</keyword>
<evidence type="ECO:0000256" key="13">
    <source>
        <dbReference type="ARBA" id="ARBA00022842"/>
    </source>
</evidence>
<proteinExistence type="predicted"/>
<keyword evidence="12" id="KW-0067">ATP-binding</keyword>
<dbReference type="InterPro" id="IPR011009">
    <property type="entry name" value="Kinase-like_dom_sf"/>
</dbReference>
<reference evidence="23" key="1">
    <citation type="journal article" date="2023" name="Genome Biol. Evol.">
        <title>First Whole Genome Sequence and Flow Cytometry Genome Size Data for the Lichen-Forming Fungus Ramalina farinacea (Ascomycota).</title>
        <authorList>
            <person name="Llewellyn T."/>
            <person name="Mian S."/>
            <person name="Hill R."/>
            <person name="Leitch I.J."/>
            <person name="Gaya E."/>
        </authorList>
    </citation>
    <scope>NUCLEOTIDE SEQUENCE</scope>
    <source>
        <strain evidence="23">LIQ254RAFAR</strain>
    </source>
</reference>
<dbReference type="GO" id="GO:0051082">
    <property type="term" value="F:unfolded protein binding"/>
    <property type="evidence" value="ECO:0007669"/>
    <property type="project" value="TreeGrafter"/>
</dbReference>
<evidence type="ECO:0000256" key="4">
    <source>
        <dbReference type="ARBA" id="ARBA00022527"/>
    </source>
</evidence>
<sequence>MRRPPGARKTAILAASLLLISYINASQNHEQLYHRKSSHEQGPAEDQFTRSGIPGLRNDAYLETTQYKHIKDTNIVNERKKASAVATKPSALAGDDSQAVRAIQPAQRGPVKSAGLSTPLQARSLHDWEVEDFVLLATVDGSIHARDRKTGAPKWELGVDKPMVETVYHTRNKSELEGSRPEYDYLWIVEPSRDGEIYIYNQGALGGLQKLHLTVKQLVADMSPYESADPAVVYNGEKRTKLYTVDASSGTINKIFGSGGTLSKEPRCPKPGGLDILDDEECGSSGSFVLGRTEYTITIQNRDTTDPICTLRYSEWGPNTRDGDLHSQYSVSMDNKYVYPLHDGSIFGWDHAKVAERQRAYTQKLSSPVVRVFDVARPLQTEDQDPQLVILPQPIGPIDLEALYGSSGARNRIFVNHTEAGGWFAMSENTYPLVAGKAKEAQCYDKDWLAWTSATQCSLDERQEGFVGVHALSDFDPRRGSPLTIGSRAQTPEIEEPPPDAYEEASRLPALSLVGRSRIISGALENVVDTLIVLALALLAYAFFNRQKLSKALNGNLKFRNPLIISEQTSASVPASPSVAQPPWTKETDGMVGANKDEVQDGTDKGAIRLRSRSSTLSAPAPQMSRGRSNSSDLQQSEDIERGVRFQELPEPSVDDENLDPSQSPQPGKKKARRGVRGGARHSKKKRSNSQHESKDQVDQTVKDIMDPPNDPAIVATAVDPSKTVATTAAEMADPDGTLRIGHLTVQTDKLLGHGGHGTVVYKGTFGGRDVAVKRMLREFFDIASHEVGLLQESDDHPNVIRYFDKEEDGQFFYIALELCPASLQDVIERPESYPALDSSSDRPEMLRQITAGLMYLHSLKIVHRDIKPQNILVSSPKVNPLNPSAMQQPRLLISDFGLCKKLEADQNSFRATTAHAAGTSGWRAPELLIDDDPNLKPSATTDTNNSEPLVIDTQTKRSATRAIDIFALGCIFYYCLTNGQHPFDKQDKFMREANIVKGTYNIDALGCLGDTQWEARDLVESMLKHNPKQRPDASKILRHPFFWDTEKRLQFLCDVSDGFEHEKHMLDEWNKVHPDRTDGYSEHLEYLESCTNQVIEPQHHMDFLRALPRDFVDTLGKQRKYKGGSLLDLLRALRNKKNHFNDIPEDVKRRIGRFPEDYLTLWTRRFPNLLLTCWRVIEDVEWTKMDRFRRFYESL</sequence>
<keyword evidence="13" id="KW-0460">Magnesium</keyword>
<dbReference type="InterPro" id="IPR011047">
    <property type="entry name" value="Quinoprotein_ADH-like_sf"/>
</dbReference>
<evidence type="ECO:0000256" key="12">
    <source>
        <dbReference type="ARBA" id="ARBA00022840"/>
    </source>
</evidence>
<keyword evidence="7" id="KW-0479">Metal-binding</keyword>
<dbReference type="InterPro" id="IPR045133">
    <property type="entry name" value="IRE1/2-like"/>
</dbReference>
<dbReference type="SMART" id="SM00580">
    <property type="entry name" value="PUG"/>
    <property type="match status" value="1"/>
</dbReference>
<dbReference type="SMART" id="SM00220">
    <property type="entry name" value="S_TKc"/>
    <property type="match status" value="1"/>
</dbReference>
<evidence type="ECO:0000256" key="18">
    <source>
        <dbReference type="ARBA" id="ARBA00048977"/>
    </source>
</evidence>